<proteinExistence type="predicted"/>
<sequence>MEIAGGSNCFVDDGRTCPVYTGPWMVNVIRNSSIDVVVDSSRRMDFSKGTVSEIGICSRNDYDVLGFGCVDLLLNHCWICPCCLPFCRGVDDGLLRKGGMQDICMYGRRDQFANTPSKYLAGAQYCVEVVPVHLKYNVKNCDQMSYKNNTGQMWS</sequence>
<protein>
    <submittedName>
        <fullName evidence="3">Peptidase A1 domain-containing protein</fullName>
    </submittedName>
</protein>
<organism evidence="2 3">
    <name type="scientific">Heligmosomoides polygyrus</name>
    <name type="common">Parasitic roundworm</name>
    <dbReference type="NCBI Taxonomy" id="6339"/>
    <lineage>
        <taxon>Eukaryota</taxon>
        <taxon>Metazoa</taxon>
        <taxon>Ecdysozoa</taxon>
        <taxon>Nematoda</taxon>
        <taxon>Chromadorea</taxon>
        <taxon>Rhabditida</taxon>
        <taxon>Rhabditina</taxon>
        <taxon>Rhabditomorpha</taxon>
        <taxon>Strongyloidea</taxon>
        <taxon>Heligmosomidae</taxon>
        <taxon>Heligmosomoides</taxon>
    </lineage>
</organism>
<evidence type="ECO:0000313" key="1">
    <source>
        <dbReference type="EMBL" id="VDP35507.1"/>
    </source>
</evidence>
<name>A0A183GJS6_HELPZ</name>
<dbReference type="Proteomes" id="UP000050761">
    <property type="component" value="Unassembled WGS sequence"/>
</dbReference>
<keyword evidence="2" id="KW-1185">Reference proteome</keyword>
<dbReference type="WBParaSite" id="HPBE_0002293501-mRNA-1">
    <property type="protein sequence ID" value="HPBE_0002293501-mRNA-1"/>
    <property type="gene ID" value="HPBE_0002293501"/>
</dbReference>
<accession>A0A3P8C5J2</accession>
<dbReference type="EMBL" id="UZAH01034508">
    <property type="protein sequence ID" value="VDP35507.1"/>
    <property type="molecule type" value="Genomic_DNA"/>
</dbReference>
<evidence type="ECO:0000313" key="2">
    <source>
        <dbReference type="Proteomes" id="UP000050761"/>
    </source>
</evidence>
<reference evidence="3" key="2">
    <citation type="submission" date="2019-09" db="UniProtKB">
        <authorList>
            <consortium name="WormBaseParasite"/>
        </authorList>
    </citation>
    <scope>IDENTIFICATION</scope>
</reference>
<accession>A0A183GJS6</accession>
<reference evidence="1 2" key="1">
    <citation type="submission" date="2018-11" db="EMBL/GenBank/DDBJ databases">
        <authorList>
            <consortium name="Pathogen Informatics"/>
        </authorList>
    </citation>
    <scope>NUCLEOTIDE SEQUENCE [LARGE SCALE GENOMIC DNA]</scope>
</reference>
<evidence type="ECO:0000313" key="3">
    <source>
        <dbReference type="WBParaSite" id="HPBE_0002293501-mRNA-1"/>
    </source>
</evidence>
<gene>
    <name evidence="1" type="ORF">HPBE_LOCUS22934</name>
</gene>
<dbReference type="AlphaFoldDB" id="A0A183GJS6"/>